<evidence type="ECO:0000256" key="2">
    <source>
        <dbReference type="SAM" id="Phobius"/>
    </source>
</evidence>
<dbReference type="Pfam" id="PF00085">
    <property type="entry name" value="Thioredoxin"/>
    <property type="match status" value="1"/>
</dbReference>
<dbReference type="Proteomes" id="UP001464891">
    <property type="component" value="Unassembled WGS sequence"/>
</dbReference>
<name>A0ABV0J4D1_9CYAN</name>
<sequence>MAANLPDPIGTSPAKPNSTVGTRIRNLLIVLVAIALSVAVFFGLQTQTTSVSLNSLAEEATPLEVALKNGKPTLMEFYANWCTSCQAMAPEINALEQQYQGQVNFVMLNVDNTKWLPEVLHYRVDGIPHFVFLNQDGQAIANAIGEQPRTIMAANLEALVSGSSLPYAQASGQVSAFSTAVKPTKPAGDDPRSHGSQVVN</sequence>
<evidence type="ECO:0000313" key="4">
    <source>
        <dbReference type="EMBL" id="MEP0816640.1"/>
    </source>
</evidence>
<keyword evidence="2" id="KW-0812">Transmembrane</keyword>
<dbReference type="SUPFAM" id="SSF52833">
    <property type="entry name" value="Thioredoxin-like"/>
    <property type="match status" value="1"/>
</dbReference>
<dbReference type="InterPro" id="IPR017937">
    <property type="entry name" value="Thioredoxin_CS"/>
</dbReference>
<accession>A0ABV0J4D1</accession>
<gene>
    <name evidence="4" type="ORF">NC998_05985</name>
</gene>
<proteinExistence type="predicted"/>
<keyword evidence="2" id="KW-0472">Membrane</keyword>
<protein>
    <submittedName>
        <fullName evidence="4">Thioredoxin family protein</fullName>
    </submittedName>
</protein>
<dbReference type="InterPro" id="IPR013766">
    <property type="entry name" value="Thioredoxin_domain"/>
</dbReference>
<dbReference type="PANTHER" id="PTHR47353:SF1">
    <property type="entry name" value="THIOREDOXIN-LIKE PROTEIN HCF164, CHLOROPLASTIC"/>
    <property type="match status" value="1"/>
</dbReference>
<dbReference type="EMBL" id="JAMPKM010000002">
    <property type="protein sequence ID" value="MEP0816640.1"/>
    <property type="molecule type" value="Genomic_DNA"/>
</dbReference>
<dbReference type="RefSeq" id="WP_190434136.1">
    <property type="nucleotide sequence ID" value="NZ_JAMPKM010000002.1"/>
</dbReference>
<comment type="caution">
    <text evidence="4">The sequence shown here is derived from an EMBL/GenBank/DDBJ whole genome shotgun (WGS) entry which is preliminary data.</text>
</comment>
<dbReference type="PROSITE" id="PS00194">
    <property type="entry name" value="THIOREDOXIN_1"/>
    <property type="match status" value="1"/>
</dbReference>
<feature type="domain" description="Thioredoxin" evidence="3">
    <location>
        <begin position="33"/>
        <end position="161"/>
    </location>
</feature>
<evidence type="ECO:0000313" key="5">
    <source>
        <dbReference type="Proteomes" id="UP001464891"/>
    </source>
</evidence>
<organism evidence="4 5">
    <name type="scientific">Trichocoleus desertorum GB2-A4</name>
    <dbReference type="NCBI Taxonomy" id="2933944"/>
    <lineage>
        <taxon>Bacteria</taxon>
        <taxon>Bacillati</taxon>
        <taxon>Cyanobacteriota</taxon>
        <taxon>Cyanophyceae</taxon>
        <taxon>Leptolyngbyales</taxon>
        <taxon>Trichocoleusaceae</taxon>
        <taxon>Trichocoleus</taxon>
    </lineage>
</organism>
<dbReference type="PROSITE" id="PS51352">
    <property type="entry name" value="THIOREDOXIN_2"/>
    <property type="match status" value="1"/>
</dbReference>
<keyword evidence="5" id="KW-1185">Reference proteome</keyword>
<feature type="region of interest" description="Disordered" evidence="1">
    <location>
        <begin position="180"/>
        <end position="200"/>
    </location>
</feature>
<feature type="transmembrane region" description="Helical" evidence="2">
    <location>
        <begin position="27"/>
        <end position="44"/>
    </location>
</feature>
<keyword evidence="2" id="KW-1133">Transmembrane helix</keyword>
<dbReference type="PANTHER" id="PTHR47353">
    <property type="entry name" value="THIOREDOXIN-LIKE PROTEIN HCF164, CHLOROPLASTIC"/>
    <property type="match status" value="1"/>
</dbReference>
<dbReference type="Gene3D" id="3.40.30.10">
    <property type="entry name" value="Glutaredoxin"/>
    <property type="match status" value="1"/>
</dbReference>
<reference evidence="4 5" key="1">
    <citation type="submission" date="2022-04" db="EMBL/GenBank/DDBJ databases">
        <title>Positive selection, recombination, and allopatry shape intraspecific diversity of widespread and dominant cyanobacteria.</title>
        <authorList>
            <person name="Wei J."/>
            <person name="Shu W."/>
            <person name="Hu C."/>
        </authorList>
    </citation>
    <scope>NUCLEOTIDE SEQUENCE [LARGE SCALE GENOMIC DNA]</scope>
    <source>
        <strain evidence="4 5">GB2-A4</strain>
    </source>
</reference>
<evidence type="ECO:0000256" key="1">
    <source>
        <dbReference type="SAM" id="MobiDB-lite"/>
    </source>
</evidence>
<dbReference type="CDD" id="cd02950">
    <property type="entry name" value="TxlA"/>
    <property type="match status" value="1"/>
</dbReference>
<evidence type="ECO:0000259" key="3">
    <source>
        <dbReference type="PROSITE" id="PS51352"/>
    </source>
</evidence>
<dbReference type="InterPro" id="IPR044241">
    <property type="entry name" value="TxlA/HCF164"/>
</dbReference>
<dbReference type="InterPro" id="IPR036249">
    <property type="entry name" value="Thioredoxin-like_sf"/>
</dbReference>